<proteinExistence type="predicted"/>
<feature type="non-terminal residue" evidence="1">
    <location>
        <position position="1"/>
    </location>
</feature>
<dbReference type="AlphaFoldDB" id="A0A392S0L7"/>
<protein>
    <submittedName>
        <fullName evidence="1">Uncharacterized protein</fullName>
    </submittedName>
</protein>
<organism evidence="1 2">
    <name type="scientific">Trifolium medium</name>
    <dbReference type="NCBI Taxonomy" id="97028"/>
    <lineage>
        <taxon>Eukaryota</taxon>
        <taxon>Viridiplantae</taxon>
        <taxon>Streptophyta</taxon>
        <taxon>Embryophyta</taxon>
        <taxon>Tracheophyta</taxon>
        <taxon>Spermatophyta</taxon>
        <taxon>Magnoliopsida</taxon>
        <taxon>eudicotyledons</taxon>
        <taxon>Gunneridae</taxon>
        <taxon>Pentapetalae</taxon>
        <taxon>rosids</taxon>
        <taxon>fabids</taxon>
        <taxon>Fabales</taxon>
        <taxon>Fabaceae</taxon>
        <taxon>Papilionoideae</taxon>
        <taxon>50 kb inversion clade</taxon>
        <taxon>NPAAA clade</taxon>
        <taxon>Hologalegina</taxon>
        <taxon>IRL clade</taxon>
        <taxon>Trifolieae</taxon>
        <taxon>Trifolium</taxon>
    </lineage>
</organism>
<accession>A0A392S0L7</accession>
<dbReference type="Proteomes" id="UP000265520">
    <property type="component" value="Unassembled WGS sequence"/>
</dbReference>
<keyword evidence="2" id="KW-1185">Reference proteome</keyword>
<name>A0A392S0L7_9FABA</name>
<reference evidence="1 2" key="1">
    <citation type="journal article" date="2018" name="Front. Plant Sci.">
        <title>Red Clover (Trifolium pratense) and Zigzag Clover (T. medium) - A Picture of Genomic Similarities and Differences.</title>
        <authorList>
            <person name="Dluhosova J."/>
            <person name="Istvanek J."/>
            <person name="Nedelnik J."/>
            <person name="Repkova J."/>
        </authorList>
    </citation>
    <scope>NUCLEOTIDE SEQUENCE [LARGE SCALE GENOMIC DNA]</scope>
    <source>
        <strain evidence="2">cv. 10/8</strain>
        <tissue evidence="1">Leaf</tissue>
    </source>
</reference>
<dbReference type="EMBL" id="LXQA010304285">
    <property type="protein sequence ID" value="MCI42421.1"/>
    <property type="molecule type" value="Genomic_DNA"/>
</dbReference>
<comment type="caution">
    <text evidence="1">The sequence shown here is derived from an EMBL/GenBank/DDBJ whole genome shotgun (WGS) entry which is preliminary data.</text>
</comment>
<evidence type="ECO:0000313" key="1">
    <source>
        <dbReference type="EMBL" id="MCI42421.1"/>
    </source>
</evidence>
<sequence>SKEKESLEKEVEDVESQIDANYFEGFNCAKNQALLLCPGESKLLQTMCPWGRVKDGKIVEDEEDDDLDDEVPNN</sequence>
<evidence type="ECO:0000313" key="2">
    <source>
        <dbReference type="Proteomes" id="UP000265520"/>
    </source>
</evidence>